<proteinExistence type="predicted"/>
<gene>
    <name evidence="2" type="ORF">Tci_000668</name>
</gene>
<protein>
    <submittedName>
        <fullName evidence="2">Uncharacterized protein</fullName>
    </submittedName>
</protein>
<feature type="region of interest" description="Disordered" evidence="1">
    <location>
        <begin position="1"/>
        <end position="20"/>
    </location>
</feature>
<comment type="caution">
    <text evidence="2">The sequence shown here is derived from an EMBL/GenBank/DDBJ whole genome shotgun (WGS) entry which is preliminary data.</text>
</comment>
<reference evidence="2" key="1">
    <citation type="journal article" date="2019" name="Sci. Rep.">
        <title>Draft genome of Tanacetum cinerariifolium, the natural source of mosquito coil.</title>
        <authorList>
            <person name="Yamashiro T."/>
            <person name="Shiraishi A."/>
            <person name="Satake H."/>
            <person name="Nakayama K."/>
        </authorList>
    </citation>
    <scope>NUCLEOTIDE SEQUENCE</scope>
</reference>
<sequence length="85" mass="8432">MKGLDVEVDPTGGGGSSIISTTHSVPLIGIVKSENLKRPPARLQELRNTADNPFLPGAGGCGGGGACTGSRTGEAPSSTSIRASI</sequence>
<dbReference type="EMBL" id="BKCJ010000014">
    <property type="protein sequence ID" value="GEU28690.1"/>
    <property type="molecule type" value="Genomic_DNA"/>
</dbReference>
<accession>A0A699GGD7</accession>
<evidence type="ECO:0000313" key="2">
    <source>
        <dbReference type="EMBL" id="GEU28690.1"/>
    </source>
</evidence>
<dbReference type="AlphaFoldDB" id="A0A699GGD7"/>
<name>A0A699GGD7_TANCI</name>
<organism evidence="2">
    <name type="scientific">Tanacetum cinerariifolium</name>
    <name type="common">Dalmatian daisy</name>
    <name type="synonym">Chrysanthemum cinerariifolium</name>
    <dbReference type="NCBI Taxonomy" id="118510"/>
    <lineage>
        <taxon>Eukaryota</taxon>
        <taxon>Viridiplantae</taxon>
        <taxon>Streptophyta</taxon>
        <taxon>Embryophyta</taxon>
        <taxon>Tracheophyta</taxon>
        <taxon>Spermatophyta</taxon>
        <taxon>Magnoliopsida</taxon>
        <taxon>eudicotyledons</taxon>
        <taxon>Gunneridae</taxon>
        <taxon>Pentapetalae</taxon>
        <taxon>asterids</taxon>
        <taxon>campanulids</taxon>
        <taxon>Asterales</taxon>
        <taxon>Asteraceae</taxon>
        <taxon>Asteroideae</taxon>
        <taxon>Anthemideae</taxon>
        <taxon>Anthemidinae</taxon>
        <taxon>Tanacetum</taxon>
    </lineage>
</organism>
<evidence type="ECO:0000256" key="1">
    <source>
        <dbReference type="SAM" id="MobiDB-lite"/>
    </source>
</evidence>